<sequence>MTDSSSCDSSKFKFRKLIETNHRKADSFGRRPLYEDVHFDDLALHVQQSLLGVKHDVVLRDSPGLCPKSLLKLLAQCDNLTKLCLRFPLCWRYPEVTNLSCNLTSLVSNLGHLQNLQYSGPQFSPIPAESIIEPLKHLPLLESLELSNILVRDWGRADCIASSLSTLKHLKHLVVNRVDIIDESWVRHKAPPQLAKLVIRHYPNAWLSNLPSYISSWAPYLTHLELEFVGHHQAEQILPTFNPKIHRFSLPDLTHLTIYRRCPNLRYLTVRDASRNGVPEFSEFIIRDVFPKLKELVMPMRIRCIDTLPDPRLDSMMNPLEDFCKSKGIEFKIFLDIVPNRRPSPSQISRRTPFEHLFTCPGLEKHINQNSNHIKMSSGFAMPLDHSSDIFQKCLKLV</sequence>
<evidence type="ECO:0000313" key="1">
    <source>
        <dbReference type="EMBL" id="EGG09501.1"/>
    </source>
</evidence>
<dbReference type="EMBL" id="GL883097">
    <property type="protein sequence ID" value="EGG09501.1"/>
    <property type="molecule type" value="Genomic_DNA"/>
</dbReference>
<accession>F4RE09</accession>
<dbReference type="Proteomes" id="UP000001072">
    <property type="component" value="Unassembled WGS sequence"/>
</dbReference>
<protein>
    <recommendedName>
        <fullName evidence="3">F-box domain-containing protein</fullName>
    </recommendedName>
</protein>
<name>F4RE09_MELLP</name>
<gene>
    <name evidence="1" type="ORF">MELLADRAFT_104230</name>
</gene>
<evidence type="ECO:0008006" key="3">
    <source>
        <dbReference type="Google" id="ProtNLM"/>
    </source>
</evidence>
<dbReference type="GeneID" id="18922196"/>
<keyword evidence="2" id="KW-1185">Reference proteome</keyword>
<dbReference type="VEuPathDB" id="FungiDB:MELLADRAFT_104230"/>
<evidence type="ECO:0000313" key="2">
    <source>
        <dbReference type="Proteomes" id="UP000001072"/>
    </source>
</evidence>
<reference evidence="2" key="1">
    <citation type="journal article" date="2011" name="Proc. Natl. Acad. Sci. U.S.A.">
        <title>Obligate biotrophy features unraveled by the genomic analysis of rust fungi.</title>
        <authorList>
            <person name="Duplessis S."/>
            <person name="Cuomo C.A."/>
            <person name="Lin Y.-C."/>
            <person name="Aerts A."/>
            <person name="Tisserant E."/>
            <person name="Veneault-Fourrey C."/>
            <person name="Joly D.L."/>
            <person name="Hacquard S."/>
            <person name="Amselem J."/>
            <person name="Cantarel B.L."/>
            <person name="Chiu R."/>
            <person name="Coutinho P.M."/>
            <person name="Feau N."/>
            <person name="Field M."/>
            <person name="Frey P."/>
            <person name="Gelhaye E."/>
            <person name="Goldberg J."/>
            <person name="Grabherr M.G."/>
            <person name="Kodira C.D."/>
            <person name="Kohler A."/>
            <person name="Kuees U."/>
            <person name="Lindquist E.A."/>
            <person name="Lucas S.M."/>
            <person name="Mago R."/>
            <person name="Mauceli E."/>
            <person name="Morin E."/>
            <person name="Murat C."/>
            <person name="Pangilinan J.L."/>
            <person name="Park R."/>
            <person name="Pearson M."/>
            <person name="Quesneville H."/>
            <person name="Rouhier N."/>
            <person name="Sakthikumar S."/>
            <person name="Salamov A.A."/>
            <person name="Schmutz J."/>
            <person name="Selles B."/>
            <person name="Shapiro H."/>
            <person name="Tanguay P."/>
            <person name="Tuskan G.A."/>
            <person name="Henrissat B."/>
            <person name="Van de Peer Y."/>
            <person name="Rouze P."/>
            <person name="Ellis J.G."/>
            <person name="Dodds P.N."/>
            <person name="Schein J.E."/>
            <person name="Zhong S."/>
            <person name="Hamelin R.C."/>
            <person name="Grigoriev I.V."/>
            <person name="Szabo L.J."/>
            <person name="Martin F."/>
        </authorList>
    </citation>
    <scope>NUCLEOTIDE SEQUENCE [LARGE SCALE GENOMIC DNA]</scope>
    <source>
        <strain evidence="2">98AG31 / pathotype 3-4-7</strain>
    </source>
</reference>
<dbReference type="InterPro" id="IPR032675">
    <property type="entry name" value="LRR_dom_sf"/>
</dbReference>
<dbReference type="KEGG" id="mlr:MELLADRAFT_104230"/>
<dbReference type="InParanoid" id="F4RE09"/>
<dbReference type="RefSeq" id="XP_007407228.1">
    <property type="nucleotide sequence ID" value="XM_007407166.1"/>
</dbReference>
<dbReference type="SUPFAM" id="SSF52047">
    <property type="entry name" value="RNI-like"/>
    <property type="match status" value="1"/>
</dbReference>
<dbReference type="Gene3D" id="3.80.10.10">
    <property type="entry name" value="Ribonuclease Inhibitor"/>
    <property type="match status" value="1"/>
</dbReference>
<dbReference type="HOGENOM" id="CLU_058082_0_0_1"/>
<organism evidence="2">
    <name type="scientific">Melampsora larici-populina (strain 98AG31 / pathotype 3-4-7)</name>
    <name type="common">Poplar leaf rust fungus</name>
    <dbReference type="NCBI Taxonomy" id="747676"/>
    <lineage>
        <taxon>Eukaryota</taxon>
        <taxon>Fungi</taxon>
        <taxon>Dikarya</taxon>
        <taxon>Basidiomycota</taxon>
        <taxon>Pucciniomycotina</taxon>
        <taxon>Pucciniomycetes</taxon>
        <taxon>Pucciniales</taxon>
        <taxon>Melampsoraceae</taxon>
        <taxon>Melampsora</taxon>
    </lineage>
</organism>
<proteinExistence type="predicted"/>
<dbReference type="AlphaFoldDB" id="F4RE09"/>